<dbReference type="GO" id="GO:0008360">
    <property type="term" value="P:regulation of cell shape"/>
    <property type="evidence" value="ECO:0007669"/>
    <property type="project" value="UniProtKB-KW"/>
</dbReference>
<keyword evidence="4" id="KW-0133">Cell shape</keyword>
<evidence type="ECO:0000256" key="9">
    <source>
        <dbReference type="RuleBase" id="RU004016"/>
    </source>
</evidence>
<dbReference type="GO" id="GO:0009002">
    <property type="term" value="F:serine-type D-Ala-D-Ala carboxypeptidase activity"/>
    <property type="evidence" value="ECO:0007669"/>
    <property type="project" value="InterPro"/>
</dbReference>
<dbReference type="SUPFAM" id="SSF56601">
    <property type="entry name" value="beta-lactamase/transpeptidase-like"/>
    <property type="match status" value="1"/>
</dbReference>
<evidence type="ECO:0000313" key="11">
    <source>
        <dbReference type="EMBL" id="KRM53855.1"/>
    </source>
</evidence>
<keyword evidence="11" id="KW-0645">Protease</keyword>
<dbReference type="PANTHER" id="PTHR21581">
    <property type="entry name" value="D-ALANYL-D-ALANINE CARBOXYPEPTIDASE"/>
    <property type="match status" value="1"/>
</dbReference>
<organism evidence="11 12">
    <name type="scientific">Lentilactobacillus kefiri DSM 20587 = JCM 5818</name>
    <dbReference type="NCBI Taxonomy" id="1423764"/>
    <lineage>
        <taxon>Bacteria</taxon>
        <taxon>Bacillati</taxon>
        <taxon>Bacillota</taxon>
        <taxon>Bacilli</taxon>
        <taxon>Lactobacillales</taxon>
        <taxon>Lactobacillaceae</taxon>
        <taxon>Lentilactobacillus</taxon>
    </lineage>
</organism>
<evidence type="ECO:0000256" key="5">
    <source>
        <dbReference type="ARBA" id="ARBA00022984"/>
    </source>
</evidence>
<comment type="caution">
    <text evidence="11">The sequence shown here is derived from an EMBL/GenBank/DDBJ whole genome shotgun (WGS) entry which is preliminary data.</text>
</comment>
<dbReference type="InterPro" id="IPR001967">
    <property type="entry name" value="Peptidase_S11_N"/>
</dbReference>
<feature type="domain" description="Peptidase S11 D-alanyl-D-alanine carboxypeptidase A N-terminal" evidence="10">
    <location>
        <begin position="9"/>
        <end position="260"/>
    </location>
</feature>
<keyword evidence="11" id="KW-0121">Carboxypeptidase</keyword>
<evidence type="ECO:0000256" key="4">
    <source>
        <dbReference type="ARBA" id="ARBA00022960"/>
    </source>
</evidence>
<evidence type="ECO:0000256" key="6">
    <source>
        <dbReference type="ARBA" id="ARBA00023316"/>
    </source>
</evidence>
<evidence type="ECO:0000256" key="1">
    <source>
        <dbReference type="ARBA" id="ARBA00007164"/>
    </source>
</evidence>
<comment type="similarity">
    <text evidence="1 9">Belongs to the peptidase S11 family.</text>
</comment>
<dbReference type="InterPro" id="IPR018044">
    <property type="entry name" value="Peptidase_S11"/>
</dbReference>
<sequence length="400" mass="42714">MSVPASASSNTSPDIYAKAAIAVDAQTGQILYQKNAHQPRAIASISKLMTVYIVHHEIKQHRLAWGDKVKITSALARLSTASGLTNVPLKAGRSYTVRELVNATLVASANAAALALGQKVAGSSTKFAELMNQTAHKMGIKDGKFYNASGLTNKLTGKLALQHVSANAENMLSASDVALVAKNLLKQFPKVTHITKQTSGTFYGTQMSGHNQLIGDNNIAKGVQVDGLKTGTSDKAGACFVGSATQKGKHRIITVVLGARNKSASDPARFIQTAKLMRSVYTTQHPIKIAAGTKISGVGKVQIPDGKQESITPVTKATNLVWAANATKQNHVSGKFVKKPAKLASPTKKNTVAGKVHLRINDKRLQYIGKSTGDFVMVTKNSVKKANPFVRLWRAILRLF</sequence>
<keyword evidence="5" id="KW-0573">Peptidoglycan synthesis</keyword>
<dbReference type="Proteomes" id="UP000051164">
    <property type="component" value="Unassembled WGS sequence"/>
</dbReference>
<keyword evidence="3" id="KW-0378">Hydrolase</keyword>
<evidence type="ECO:0000256" key="8">
    <source>
        <dbReference type="PIRSR" id="PIRSR618044-2"/>
    </source>
</evidence>
<proteinExistence type="inferred from homology"/>
<dbReference type="EMBL" id="AYYV01000009">
    <property type="protein sequence ID" value="KRM53855.1"/>
    <property type="molecule type" value="Genomic_DNA"/>
</dbReference>
<keyword evidence="2" id="KW-0732">Signal</keyword>
<dbReference type="AlphaFoldDB" id="A0A8E1RKW3"/>
<dbReference type="Gene3D" id="2.60.410.10">
    <property type="entry name" value="D-Ala-D-Ala carboxypeptidase, C-terminal domain"/>
    <property type="match status" value="1"/>
</dbReference>
<dbReference type="Pfam" id="PF00768">
    <property type="entry name" value="Peptidase_S11"/>
    <property type="match status" value="1"/>
</dbReference>
<dbReference type="PRINTS" id="PR00725">
    <property type="entry name" value="DADACBPTASE1"/>
</dbReference>
<evidence type="ECO:0000256" key="7">
    <source>
        <dbReference type="PIRSR" id="PIRSR618044-1"/>
    </source>
</evidence>
<feature type="binding site" evidence="8">
    <location>
        <position position="229"/>
    </location>
    <ligand>
        <name>substrate</name>
    </ligand>
</feature>
<dbReference type="Gene3D" id="3.40.710.10">
    <property type="entry name" value="DD-peptidase/beta-lactamase superfamily"/>
    <property type="match status" value="1"/>
</dbReference>
<dbReference type="GO" id="GO:0006508">
    <property type="term" value="P:proteolysis"/>
    <property type="evidence" value="ECO:0007669"/>
    <property type="project" value="InterPro"/>
</dbReference>
<feature type="active site" description="Acyl-ester intermediate" evidence="7">
    <location>
        <position position="44"/>
    </location>
</feature>
<feature type="active site" description="Proton acceptor" evidence="7">
    <location>
        <position position="47"/>
    </location>
</feature>
<dbReference type="GO" id="GO:0009252">
    <property type="term" value="P:peptidoglycan biosynthetic process"/>
    <property type="evidence" value="ECO:0007669"/>
    <property type="project" value="UniProtKB-KW"/>
</dbReference>
<dbReference type="InterPro" id="IPR037167">
    <property type="entry name" value="Peptidase_S11_C_sf"/>
</dbReference>
<keyword evidence="6" id="KW-0961">Cell wall biogenesis/degradation</keyword>
<evidence type="ECO:0000259" key="10">
    <source>
        <dbReference type="Pfam" id="PF00768"/>
    </source>
</evidence>
<name>A0A8E1RKW3_LENKE</name>
<gene>
    <name evidence="11" type="ORF">FC95_GL000378</name>
</gene>
<dbReference type="PANTHER" id="PTHR21581:SF11">
    <property type="entry name" value="D-ALANYL-D-ALANINE CARBOXYPEPTIDASE DACA"/>
    <property type="match status" value="1"/>
</dbReference>
<dbReference type="GO" id="GO:0071555">
    <property type="term" value="P:cell wall organization"/>
    <property type="evidence" value="ECO:0007669"/>
    <property type="project" value="UniProtKB-KW"/>
</dbReference>
<feature type="active site" evidence="7">
    <location>
        <position position="108"/>
    </location>
</feature>
<evidence type="ECO:0000313" key="12">
    <source>
        <dbReference type="Proteomes" id="UP000051164"/>
    </source>
</evidence>
<evidence type="ECO:0000256" key="3">
    <source>
        <dbReference type="ARBA" id="ARBA00022801"/>
    </source>
</evidence>
<reference evidence="11 12" key="1">
    <citation type="journal article" date="2015" name="Genome Announc.">
        <title>Expanding the biotechnology potential of lactobacilli through comparative genomics of 213 strains and associated genera.</title>
        <authorList>
            <person name="Sun Z."/>
            <person name="Harris H.M."/>
            <person name="McCann A."/>
            <person name="Guo C."/>
            <person name="Argimon S."/>
            <person name="Zhang W."/>
            <person name="Yang X."/>
            <person name="Jeffery I.B."/>
            <person name="Cooney J.C."/>
            <person name="Kagawa T.F."/>
            <person name="Liu W."/>
            <person name="Song Y."/>
            <person name="Salvetti E."/>
            <person name="Wrobel A."/>
            <person name="Rasinkangas P."/>
            <person name="Parkhill J."/>
            <person name="Rea M.C."/>
            <person name="O'Sullivan O."/>
            <person name="Ritari J."/>
            <person name="Douillard F.P."/>
            <person name="Paul Ross R."/>
            <person name="Yang R."/>
            <person name="Briner A.E."/>
            <person name="Felis G.E."/>
            <person name="de Vos W.M."/>
            <person name="Barrangou R."/>
            <person name="Klaenhammer T.R."/>
            <person name="Caufield P.W."/>
            <person name="Cui Y."/>
            <person name="Zhang H."/>
            <person name="O'Toole P.W."/>
        </authorList>
    </citation>
    <scope>NUCLEOTIDE SEQUENCE [LARGE SCALE GENOMIC DNA]</scope>
    <source>
        <strain evidence="11 12">DSM 20587</strain>
    </source>
</reference>
<accession>A0A8E1RKW3</accession>
<protein>
    <submittedName>
        <fullName evidence="11">Serine-type D-Ala-D-Ala carboxypeptidase</fullName>
    </submittedName>
</protein>
<evidence type="ECO:0000256" key="2">
    <source>
        <dbReference type="ARBA" id="ARBA00022729"/>
    </source>
</evidence>
<dbReference type="InterPro" id="IPR012338">
    <property type="entry name" value="Beta-lactam/transpept-like"/>
</dbReference>